<feature type="signal peptide" evidence="1">
    <location>
        <begin position="1"/>
        <end position="27"/>
    </location>
</feature>
<dbReference type="AlphaFoldDB" id="A0A1Y6EUR6"/>
<accession>A0A1Y6EUR6</accession>
<evidence type="ECO:0000313" key="3">
    <source>
        <dbReference type="Proteomes" id="UP000194474"/>
    </source>
</evidence>
<protein>
    <submittedName>
        <fullName evidence="2">Uncharacterized protein</fullName>
    </submittedName>
</protein>
<dbReference type="Proteomes" id="UP000194474">
    <property type="component" value="Unassembled WGS sequence"/>
</dbReference>
<feature type="chain" id="PRO_5012441547" evidence="1">
    <location>
        <begin position="28"/>
        <end position="594"/>
    </location>
</feature>
<dbReference type="OrthoDB" id="7939533at2"/>
<dbReference type="RefSeq" id="WP_140048909.1">
    <property type="nucleotide sequence ID" value="NZ_FXWK01000001.1"/>
</dbReference>
<dbReference type="EMBL" id="FXWK01000001">
    <property type="protein sequence ID" value="SMQ66046.1"/>
    <property type="molecule type" value="Genomic_DNA"/>
</dbReference>
<name>A0A1Y6EUR6_9HYPH</name>
<keyword evidence="3" id="KW-1185">Reference proteome</keyword>
<evidence type="ECO:0000313" key="2">
    <source>
        <dbReference type="EMBL" id="SMQ66046.1"/>
    </source>
</evidence>
<organism evidence="2 3">
    <name type="scientific">Devosia lucknowensis</name>
    <dbReference type="NCBI Taxonomy" id="1096929"/>
    <lineage>
        <taxon>Bacteria</taxon>
        <taxon>Pseudomonadati</taxon>
        <taxon>Pseudomonadota</taxon>
        <taxon>Alphaproteobacteria</taxon>
        <taxon>Hyphomicrobiales</taxon>
        <taxon>Devosiaceae</taxon>
        <taxon>Devosia</taxon>
    </lineage>
</organism>
<evidence type="ECO:0000256" key="1">
    <source>
        <dbReference type="SAM" id="SignalP"/>
    </source>
</evidence>
<proteinExistence type="predicted"/>
<gene>
    <name evidence="2" type="ORF">SAMN06295905_1381</name>
</gene>
<reference evidence="3" key="1">
    <citation type="submission" date="2017-04" db="EMBL/GenBank/DDBJ databases">
        <authorList>
            <person name="Varghese N."/>
            <person name="Submissions S."/>
        </authorList>
    </citation>
    <scope>NUCLEOTIDE SEQUENCE [LARGE SCALE GENOMIC DNA]</scope>
</reference>
<keyword evidence="1" id="KW-0732">Signal</keyword>
<sequence>MLNTTTNGRLKAIAAVCLVGIALPASAVVAKEKTKPAAQTESKMEIDYSVSIPSIDAVDSSLPDNVLNDILSGNLVDHAEELAGLDATSITVPEIVVTVTSETDDGTQEATVTFADLSFDNIVDGQAEYVSVSGITLAAEDTTFSFGALSAADLNIAGILGIYGLVDSTQTELQVIYKDFSAEGGSLEAEDVSCTVGPVSGSEFKARPLKSSFAEMIAIGQALEDDPDMTDPALTGKFIRMYADILTAFETSEVIFGGMDCSGVDDDGQAVSFALGSMTMGAMSPGYYPSISMNDFSIEVEGDGSFTLDNFTFKPMDLTNLIALLEGAPERVDEAWFEANARALIPAMEGVALTGLDIDVPDPENPDSRIQAKVGAFDLTLGNYINGIPADLDVSAANIQAEIPADSGDETLDQLRALGVTDIDAGFRIAASWDGDTDTIAIEEVSMTGVDLATVQLAGTIANVTEALFSLDTDAALAAGMGIAVSDLDLTVTDAGLSDIILAVAAADQGADPASMRPIFAGLAQGTVISMMAGAADAAKLGEAVNAFVAGKAKTLMIGIEAKTPPGLGMLDFMQAEDDPATLLSKVNVSAEAK</sequence>